<organism evidence="1 2">
    <name type="scientific">Quercus suber</name>
    <name type="common">Cork oak</name>
    <dbReference type="NCBI Taxonomy" id="58331"/>
    <lineage>
        <taxon>Eukaryota</taxon>
        <taxon>Viridiplantae</taxon>
        <taxon>Streptophyta</taxon>
        <taxon>Embryophyta</taxon>
        <taxon>Tracheophyta</taxon>
        <taxon>Spermatophyta</taxon>
        <taxon>Magnoliopsida</taxon>
        <taxon>eudicotyledons</taxon>
        <taxon>Gunneridae</taxon>
        <taxon>Pentapetalae</taxon>
        <taxon>rosids</taxon>
        <taxon>fabids</taxon>
        <taxon>Fagales</taxon>
        <taxon>Fagaceae</taxon>
        <taxon>Quercus</taxon>
    </lineage>
</organism>
<dbReference type="Proteomes" id="UP000237347">
    <property type="component" value="Unassembled WGS sequence"/>
</dbReference>
<keyword evidence="2" id="KW-1185">Reference proteome</keyword>
<dbReference type="EMBL" id="PKMF04000056">
    <property type="protein sequence ID" value="KAK7854358.1"/>
    <property type="molecule type" value="Genomic_DNA"/>
</dbReference>
<dbReference type="SUPFAM" id="SSF53098">
    <property type="entry name" value="Ribonuclease H-like"/>
    <property type="match status" value="1"/>
</dbReference>
<name>A0AAW0LRQ5_QUESU</name>
<dbReference type="InterPro" id="IPR012337">
    <property type="entry name" value="RNaseH-like_sf"/>
</dbReference>
<accession>A0AAW0LRQ5</accession>
<dbReference type="AlphaFoldDB" id="A0AAW0LRQ5"/>
<evidence type="ECO:0008006" key="3">
    <source>
        <dbReference type="Google" id="ProtNLM"/>
    </source>
</evidence>
<gene>
    <name evidence="1" type="ORF">CFP56_032571</name>
</gene>
<evidence type="ECO:0000313" key="2">
    <source>
        <dbReference type="Proteomes" id="UP000237347"/>
    </source>
</evidence>
<evidence type="ECO:0000313" key="1">
    <source>
        <dbReference type="EMBL" id="KAK7854358.1"/>
    </source>
</evidence>
<proteinExistence type="predicted"/>
<sequence>MQGQYKVNYDAAVFTKSREVGFCVIICDGAGSIVAKKRIGLTGAVEAEAKAMEVVVQFVKDVGIREATFEGTLSKLSIRSDSTTASGKPTKQLTL</sequence>
<protein>
    <recommendedName>
        <fullName evidence="3">RNase H type-1 domain-containing protein</fullName>
    </recommendedName>
</protein>
<reference evidence="1 2" key="1">
    <citation type="journal article" date="2018" name="Sci. Data">
        <title>The draft genome sequence of cork oak.</title>
        <authorList>
            <person name="Ramos A.M."/>
            <person name="Usie A."/>
            <person name="Barbosa P."/>
            <person name="Barros P.M."/>
            <person name="Capote T."/>
            <person name="Chaves I."/>
            <person name="Simoes F."/>
            <person name="Abreu I."/>
            <person name="Carrasquinho I."/>
            <person name="Faro C."/>
            <person name="Guimaraes J.B."/>
            <person name="Mendonca D."/>
            <person name="Nobrega F."/>
            <person name="Rodrigues L."/>
            <person name="Saibo N.J.M."/>
            <person name="Varela M.C."/>
            <person name="Egas C."/>
            <person name="Matos J."/>
            <person name="Miguel C.M."/>
            <person name="Oliveira M.M."/>
            <person name="Ricardo C.P."/>
            <person name="Goncalves S."/>
        </authorList>
    </citation>
    <scope>NUCLEOTIDE SEQUENCE [LARGE SCALE GENOMIC DNA]</scope>
    <source>
        <strain evidence="2">cv. HL8</strain>
    </source>
</reference>
<comment type="caution">
    <text evidence="1">The sequence shown here is derived from an EMBL/GenBank/DDBJ whole genome shotgun (WGS) entry which is preliminary data.</text>
</comment>